<dbReference type="PANTHER" id="PTHR30040">
    <property type="entry name" value="THIAMINE BIOSYNTHESIS LIPOPROTEIN APBE"/>
    <property type="match status" value="1"/>
</dbReference>
<comment type="subcellular location">
    <subcellularLocation>
        <location evidence="12">Cell inner membrane</location>
        <topology evidence="12">Lipid-anchor</topology>
        <orientation evidence="12">Periplasmic side</orientation>
    </subcellularLocation>
</comment>
<keyword evidence="12" id="KW-1003">Cell membrane</keyword>
<keyword evidence="5 10" id="KW-0479">Metal-binding</keyword>
<evidence type="ECO:0000256" key="11">
    <source>
        <dbReference type="PIRSR" id="PIRSR006268-2"/>
    </source>
</evidence>
<dbReference type="GO" id="GO:0005886">
    <property type="term" value="C:plasma membrane"/>
    <property type="evidence" value="ECO:0007669"/>
    <property type="project" value="UniProtKB-SubCell"/>
</dbReference>
<proteinExistence type="inferred from homology"/>
<comment type="caution">
    <text evidence="13">The sequence shown here is derived from an EMBL/GenBank/DDBJ whole genome shotgun (WGS) entry which is preliminary data.</text>
</comment>
<dbReference type="SUPFAM" id="SSF143631">
    <property type="entry name" value="ApbE-like"/>
    <property type="match status" value="1"/>
</dbReference>
<evidence type="ECO:0000256" key="4">
    <source>
        <dbReference type="ARBA" id="ARBA00022679"/>
    </source>
</evidence>
<feature type="binding site" evidence="11">
    <location>
        <position position="299"/>
    </location>
    <ligand>
        <name>Mg(2+)</name>
        <dbReference type="ChEBI" id="CHEBI:18420"/>
    </ligand>
</feature>
<evidence type="ECO:0000256" key="10">
    <source>
        <dbReference type="PIRNR" id="PIRNR006268"/>
    </source>
</evidence>
<dbReference type="Pfam" id="PF02424">
    <property type="entry name" value="ApbE"/>
    <property type="match status" value="1"/>
</dbReference>
<dbReference type="InterPro" id="IPR024932">
    <property type="entry name" value="ApbE"/>
</dbReference>
<evidence type="ECO:0000256" key="12">
    <source>
        <dbReference type="RuleBase" id="RU363002"/>
    </source>
</evidence>
<gene>
    <name evidence="13" type="ORF">H8S17_05440</name>
</gene>
<evidence type="ECO:0000256" key="2">
    <source>
        <dbReference type="ARBA" id="ARBA00016337"/>
    </source>
</evidence>
<dbReference type="EMBL" id="JACOPH010000003">
    <property type="protein sequence ID" value="MBC5713659.1"/>
    <property type="molecule type" value="Genomic_DNA"/>
</dbReference>
<evidence type="ECO:0000256" key="8">
    <source>
        <dbReference type="ARBA" id="ARBA00031306"/>
    </source>
</evidence>
<keyword evidence="3 10" id="KW-0285">Flavoprotein</keyword>
<keyword evidence="14" id="KW-1185">Reference proteome</keyword>
<dbReference type="AlphaFoldDB" id="A0A923LPD6"/>
<evidence type="ECO:0000256" key="6">
    <source>
        <dbReference type="ARBA" id="ARBA00022827"/>
    </source>
</evidence>
<dbReference type="GO" id="GO:0046872">
    <property type="term" value="F:metal ion binding"/>
    <property type="evidence" value="ECO:0007669"/>
    <property type="project" value="UniProtKB-UniRule"/>
</dbReference>
<dbReference type="EC" id="2.7.1.180" evidence="1 10"/>
<evidence type="ECO:0000256" key="1">
    <source>
        <dbReference type="ARBA" id="ARBA00011955"/>
    </source>
</evidence>
<evidence type="ECO:0000313" key="14">
    <source>
        <dbReference type="Proteomes" id="UP000606720"/>
    </source>
</evidence>
<organism evidence="13 14">
    <name type="scientific">Roseburia zhanii</name>
    <dbReference type="NCBI Taxonomy" id="2763064"/>
    <lineage>
        <taxon>Bacteria</taxon>
        <taxon>Bacillati</taxon>
        <taxon>Bacillota</taxon>
        <taxon>Clostridia</taxon>
        <taxon>Lachnospirales</taxon>
        <taxon>Lachnospiraceae</taxon>
        <taxon>Roseburia</taxon>
    </lineage>
</organism>
<keyword evidence="4 10" id="KW-0808">Transferase</keyword>
<comment type="function">
    <text evidence="12">Flavin transferase that catalyzes the transfer of the FMN moiety of FAD and its covalent binding to the hydroxyl group of a threonine residue in a target flavoprotein.</text>
</comment>
<dbReference type="PIRSF" id="PIRSF006268">
    <property type="entry name" value="ApbE"/>
    <property type="match status" value="1"/>
</dbReference>
<keyword evidence="12" id="KW-0472">Membrane</keyword>
<evidence type="ECO:0000256" key="5">
    <source>
        <dbReference type="ARBA" id="ARBA00022723"/>
    </source>
</evidence>
<dbReference type="PANTHER" id="PTHR30040:SF2">
    <property type="entry name" value="FAD:PROTEIN FMN TRANSFERASE"/>
    <property type="match status" value="1"/>
</dbReference>
<comment type="similarity">
    <text evidence="10 12">Belongs to the ApbE family.</text>
</comment>
<dbReference type="Gene3D" id="3.10.520.10">
    <property type="entry name" value="ApbE-like domains"/>
    <property type="match status" value="1"/>
</dbReference>
<dbReference type="Proteomes" id="UP000606720">
    <property type="component" value="Unassembled WGS sequence"/>
</dbReference>
<name>A0A923LPD6_9FIRM</name>
<evidence type="ECO:0000256" key="9">
    <source>
        <dbReference type="ARBA" id="ARBA00048540"/>
    </source>
</evidence>
<keyword evidence="12" id="KW-0997">Cell inner membrane</keyword>
<accession>A0A923LPD6</accession>
<evidence type="ECO:0000256" key="7">
    <source>
        <dbReference type="ARBA" id="ARBA00022842"/>
    </source>
</evidence>
<comment type="cofactor">
    <cofactor evidence="11">
        <name>Mg(2+)</name>
        <dbReference type="ChEBI" id="CHEBI:18420"/>
    </cofactor>
    <cofactor evidence="11">
        <name>Mn(2+)</name>
        <dbReference type="ChEBI" id="CHEBI:29035"/>
    </cofactor>
    <text evidence="11">Magnesium. Can also use manganese.</text>
</comment>
<keyword evidence="7 10" id="KW-0460">Magnesium</keyword>
<protein>
    <recommendedName>
        <fullName evidence="2 10">FAD:protein FMN transferase</fullName>
        <ecNumber evidence="1 10">2.7.1.180</ecNumber>
    </recommendedName>
    <alternativeName>
        <fullName evidence="8 10">Flavin transferase</fullName>
    </alternativeName>
</protein>
<sequence length="345" mass="37113">MKPSPQKGNILKHISQTISLIIFTLVVSIVAAGCSKTTEPVSKSGFYFDTVIKITLYDPELSPLLDDCFALADTYERYFSATRSDSDISKINDANGAAVEVHPETIELIKKGLEYCNLSSGGFDITIGALSSLWDFDDNNGTIPSDTAIADALSTVDYHNISISGNTVALKNPDSKIDLGGIAKGYIADKMKSYLKEQGVTSGIINLGGNVLCVGPKADGNAYRIGIQKPFDEEGSAIASVEVSDETVVSSGVYERYFTSDGNLYHHILNPATGFPYENNLYGVSIICKNSVDGDGLSTTCFSLGLEKGMELIENLPDTEAVFITNDYKLHASSGLEDKLTLYND</sequence>
<dbReference type="RefSeq" id="WP_186866550.1">
    <property type="nucleotide sequence ID" value="NZ_JACOPH010000003.1"/>
</dbReference>
<dbReference type="PROSITE" id="PS51257">
    <property type="entry name" value="PROKAR_LIPOPROTEIN"/>
    <property type="match status" value="1"/>
</dbReference>
<evidence type="ECO:0000256" key="3">
    <source>
        <dbReference type="ARBA" id="ARBA00022630"/>
    </source>
</evidence>
<dbReference type="GO" id="GO:0016740">
    <property type="term" value="F:transferase activity"/>
    <property type="evidence" value="ECO:0007669"/>
    <property type="project" value="UniProtKB-UniRule"/>
</dbReference>
<feature type="binding site" evidence="11">
    <location>
        <position position="295"/>
    </location>
    <ligand>
        <name>Mg(2+)</name>
        <dbReference type="ChEBI" id="CHEBI:18420"/>
    </ligand>
</feature>
<keyword evidence="6 10" id="KW-0274">FAD</keyword>
<evidence type="ECO:0000313" key="13">
    <source>
        <dbReference type="EMBL" id="MBC5713659.1"/>
    </source>
</evidence>
<feature type="binding site" evidence="11">
    <location>
        <position position="181"/>
    </location>
    <ligand>
        <name>Mg(2+)</name>
        <dbReference type="ChEBI" id="CHEBI:18420"/>
    </ligand>
</feature>
<keyword evidence="12" id="KW-0449">Lipoprotein</keyword>
<dbReference type="InterPro" id="IPR003374">
    <property type="entry name" value="ApbE-like_sf"/>
</dbReference>
<comment type="catalytic activity">
    <reaction evidence="9 10 12">
        <text>L-threonyl-[protein] + FAD = FMN-L-threonyl-[protein] + AMP + H(+)</text>
        <dbReference type="Rhea" id="RHEA:36847"/>
        <dbReference type="Rhea" id="RHEA-COMP:11060"/>
        <dbReference type="Rhea" id="RHEA-COMP:11061"/>
        <dbReference type="ChEBI" id="CHEBI:15378"/>
        <dbReference type="ChEBI" id="CHEBI:30013"/>
        <dbReference type="ChEBI" id="CHEBI:57692"/>
        <dbReference type="ChEBI" id="CHEBI:74257"/>
        <dbReference type="ChEBI" id="CHEBI:456215"/>
        <dbReference type="EC" id="2.7.1.180"/>
    </reaction>
</comment>
<reference evidence="13" key="1">
    <citation type="submission" date="2020-08" db="EMBL/GenBank/DDBJ databases">
        <title>Genome public.</title>
        <authorList>
            <person name="Liu C."/>
            <person name="Sun Q."/>
        </authorList>
    </citation>
    <scope>NUCLEOTIDE SEQUENCE</scope>
    <source>
        <strain evidence="13">BX1005</strain>
    </source>
</reference>